<protein>
    <recommendedName>
        <fullName evidence="4">Killer toxin Kp4 domain-containing protein</fullName>
    </recommendedName>
</protein>
<evidence type="ECO:0008006" key="4">
    <source>
        <dbReference type="Google" id="ProtNLM"/>
    </source>
</evidence>
<dbReference type="AlphaFoldDB" id="A0A139I6Z4"/>
<dbReference type="Proteomes" id="UP000073492">
    <property type="component" value="Unassembled WGS sequence"/>
</dbReference>
<evidence type="ECO:0000256" key="1">
    <source>
        <dbReference type="SAM" id="SignalP"/>
    </source>
</evidence>
<comment type="caution">
    <text evidence="2">The sequence shown here is derived from an EMBL/GenBank/DDBJ whole genome shotgun (WGS) entry which is preliminary data.</text>
</comment>
<keyword evidence="1" id="KW-0732">Signal</keyword>
<proteinExistence type="predicted"/>
<feature type="chain" id="PRO_5007297194" description="Killer toxin Kp4 domain-containing protein" evidence="1">
    <location>
        <begin position="18"/>
        <end position="128"/>
    </location>
</feature>
<dbReference type="OrthoDB" id="3644846at2759"/>
<keyword evidence="3" id="KW-1185">Reference proteome</keyword>
<name>A0A139I6Z4_9PEZI</name>
<dbReference type="EMBL" id="LFZO01000257">
    <property type="protein sequence ID" value="KXT10520.1"/>
    <property type="molecule type" value="Genomic_DNA"/>
</dbReference>
<gene>
    <name evidence="2" type="ORF">AC579_2364</name>
</gene>
<feature type="signal peptide" evidence="1">
    <location>
        <begin position="1"/>
        <end position="17"/>
    </location>
</feature>
<evidence type="ECO:0000313" key="3">
    <source>
        <dbReference type="Proteomes" id="UP000073492"/>
    </source>
</evidence>
<reference evidence="2 3" key="1">
    <citation type="submission" date="2015-07" db="EMBL/GenBank/DDBJ databases">
        <title>Comparative genomics of the Sigatoka disease complex on banana suggests a link between parallel evolutionary changes in Pseudocercospora fijiensis and Pseudocercospora eumusae and increased virulence on the banana host.</title>
        <authorList>
            <person name="Chang T.-C."/>
            <person name="Salvucci A."/>
            <person name="Crous P.W."/>
            <person name="Stergiopoulos I."/>
        </authorList>
    </citation>
    <scope>NUCLEOTIDE SEQUENCE [LARGE SCALE GENOMIC DNA]</scope>
    <source>
        <strain evidence="2 3">CBS 116634</strain>
    </source>
</reference>
<organism evidence="2 3">
    <name type="scientific">Pseudocercospora musae</name>
    <dbReference type="NCBI Taxonomy" id="113226"/>
    <lineage>
        <taxon>Eukaryota</taxon>
        <taxon>Fungi</taxon>
        <taxon>Dikarya</taxon>
        <taxon>Ascomycota</taxon>
        <taxon>Pezizomycotina</taxon>
        <taxon>Dothideomycetes</taxon>
        <taxon>Dothideomycetidae</taxon>
        <taxon>Mycosphaerellales</taxon>
        <taxon>Mycosphaerellaceae</taxon>
        <taxon>Pseudocercospora</taxon>
    </lineage>
</organism>
<sequence length="128" mass="14029">MQISSLLATTLAVMASAQGPGELPMNEKHIMCRSGPGGSVGTLYTAHNLSRWPYNEGKGCAGILDTIKKHITVRMEEYRCEDDGFGDTFLSLSTEDGQQDVLSAALWEVYPDERCCTSCKRSLNDMAF</sequence>
<evidence type="ECO:0000313" key="2">
    <source>
        <dbReference type="EMBL" id="KXT10520.1"/>
    </source>
</evidence>
<accession>A0A139I6Z4</accession>